<proteinExistence type="predicted"/>
<dbReference type="NCBIfam" id="NF010295">
    <property type="entry name" value="PRK13735.1"/>
    <property type="match status" value="1"/>
</dbReference>
<evidence type="ECO:0000256" key="1">
    <source>
        <dbReference type="SAM" id="MobiDB-lite"/>
    </source>
</evidence>
<feature type="compositionally biased region" description="Basic and acidic residues" evidence="1">
    <location>
        <begin position="675"/>
        <end position="687"/>
    </location>
</feature>
<feature type="compositionally biased region" description="Polar residues" evidence="1">
    <location>
        <begin position="996"/>
        <end position="1009"/>
    </location>
</feature>
<feature type="compositionally biased region" description="Polar residues" evidence="1">
    <location>
        <begin position="1043"/>
        <end position="1067"/>
    </location>
</feature>
<dbReference type="EMBL" id="MH909329">
    <property type="protein sequence ID" value="QBQ66541.1"/>
    <property type="molecule type" value="Genomic_DNA"/>
</dbReference>
<feature type="compositionally biased region" description="Polar residues" evidence="1">
    <location>
        <begin position="1386"/>
        <end position="1395"/>
    </location>
</feature>
<feature type="compositionally biased region" description="Polar residues" evidence="1">
    <location>
        <begin position="857"/>
        <end position="868"/>
    </location>
</feature>
<feature type="transmembrane region" description="Helical" evidence="2">
    <location>
        <begin position="365"/>
        <end position="386"/>
    </location>
</feature>
<feature type="compositionally biased region" description="Basic and acidic residues" evidence="1">
    <location>
        <begin position="1091"/>
        <end position="1102"/>
    </location>
</feature>
<feature type="compositionally biased region" description="Polar residues" evidence="1">
    <location>
        <begin position="927"/>
        <end position="984"/>
    </location>
</feature>
<keyword evidence="2" id="KW-1133">Transmembrane helix</keyword>
<feature type="compositionally biased region" description="Polar residues" evidence="1">
    <location>
        <begin position="1105"/>
        <end position="1165"/>
    </location>
</feature>
<keyword evidence="4" id="KW-0614">Plasmid</keyword>
<dbReference type="RefSeq" id="WP_413614185.1">
    <property type="nucleotide sequence ID" value="NZ_CP087282.1"/>
</dbReference>
<keyword evidence="2" id="KW-0472">Membrane</keyword>
<feature type="compositionally biased region" description="Polar residues" evidence="1">
    <location>
        <begin position="1185"/>
        <end position="1217"/>
    </location>
</feature>
<protein>
    <submittedName>
        <fullName evidence="4">IncF plasmid conjugative transfer protein TraG</fullName>
    </submittedName>
</protein>
<geneLocation type="plasmid" evidence="4">
    <name>p707804-3FII</name>
</geneLocation>
<feature type="compositionally biased region" description="Polar residues" evidence="1">
    <location>
        <begin position="1226"/>
        <end position="1254"/>
    </location>
</feature>
<feature type="region of interest" description="Disordered" evidence="1">
    <location>
        <begin position="662"/>
        <end position="687"/>
    </location>
</feature>
<feature type="compositionally biased region" description="Polar residues" evidence="1">
    <location>
        <begin position="1018"/>
        <end position="1035"/>
    </location>
</feature>
<accession>A0A482LZJ2</accession>
<organism evidence="4">
    <name type="scientific">Leclercia adecarboxylata</name>
    <dbReference type="NCBI Taxonomy" id="83655"/>
    <lineage>
        <taxon>Bacteria</taxon>
        <taxon>Pseudomonadati</taxon>
        <taxon>Pseudomonadota</taxon>
        <taxon>Gammaproteobacteria</taxon>
        <taxon>Enterobacterales</taxon>
        <taxon>Enterobacteriaceae</taxon>
        <taxon>Leclercia</taxon>
    </lineage>
</organism>
<feature type="transmembrane region" description="Helical" evidence="2">
    <location>
        <begin position="56"/>
        <end position="74"/>
    </location>
</feature>
<feature type="compositionally biased region" description="Polar residues" evidence="1">
    <location>
        <begin position="1358"/>
        <end position="1377"/>
    </location>
</feature>
<feature type="region of interest" description="Disordered" evidence="1">
    <location>
        <begin position="816"/>
        <end position="1407"/>
    </location>
</feature>
<dbReference type="InterPro" id="IPR012931">
    <property type="entry name" value="TraG_N_Proteobacteria"/>
</dbReference>
<feature type="compositionally biased region" description="Basic and acidic residues" evidence="1">
    <location>
        <begin position="1300"/>
        <end position="1311"/>
    </location>
</feature>
<feature type="region of interest" description="Disordered" evidence="1">
    <location>
        <begin position="566"/>
        <end position="593"/>
    </location>
</feature>
<evidence type="ECO:0000313" key="4">
    <source>
        <dbReference type="EMBL" id="QBQ66541.1"/>
    </source>
</evidence>
<feature type="compositionally biased region" description="Polar residues" evidence="1">
    <location>
        <begin position="1074"/>
        <end position="1087"/>
    </location>
</feature>
<keyword evidence="2" id="KW-0812">Transmembrane</keyword>
<feature type="transmembrane region" description="Helical" evidence="2">
    <location>
        <begin position="31"/>
        <end position="49"/>
    </location>
</feature>
<feature type="compositionally biased region" description="Low complexity" evidence="1">
    <location>
        <begin position="906"/>
        <end position="916"/>
    </location>
</feature>
<dbReference type="Pfam" id="PF07916">
    <property type="entry name" value="TraG_N"/>
    <property type="match status" value="1"/>
</dbReference>
<reference evidence="4" key="1">
    <citation type="submission" date="2018-09" db="EMBL/GenBank/DDBJ databases">
        <authorList>
            <person name="Yuan Q."/>
            <person name="Jiang X."/>
            <person name="Jing Y."/>
            <person name="Cheng Q."/>
            <person name="Zhou D."/>
        </authorList>
    </citation>
    <scope>NUCLEOTIDE SEQUENCE</scope>
    <source>
        <strain evidence="4">150707804</strain>
        <plasmid evidence="4">p707804-3FII</plasmid>
    </source>
</reference>
<feature type="compositionally biased region" description="Low complexity" evidence="1">
    <location>
        <begin position="839"/>
        <end position="852"/>
    </location>
</feature>
<evidence type="ECO:0000259" key="3">
    <source>
        <dbReference type="Pfam" id="PF07916"/>
    </source>
</evidence>
<feature type="transmembrane region" description="Helical" evidence="2">
    <location>
        <begin position="331"/>
        <end position="353"/>
    </location>
</feature>
<evidence type="ECO:0000256" key="2">
    <source>
        <dbReference type="SAM" id="Phobius"/>
    </source>
</evidence>
<sequence>MLEIYTIYGGGMWKTALDAVVTLIGMNTFSTLMRMAGTFAVLAVLLTFIKQRNPMVFVQWLAIFMLINTILLAPKRSVQVIDISDPAAVWKTDNVPVGLAAIASLTTSVGFKIASVYDTLMARPDSITYSKTGMLFGSQIVAETSDFTTQNPELSQMLPDYVENCVIGDILLNHKYTVNELLNSSDPLGLITSNPSPLRGIFKTTSATREFLTCRDAATQIRALANTEANTASATFSMLARKIFGTKVNGAALLANAMGESYGYFYAGGMSAAQIMKNNITNSAVRQGIKGFAARSSDTANLLNLASENAATKQRLSWAAGNVLATRTLPFAQSLLMLILVCLFPLMIALAAANHSLFGLNTLKLYVGGFIYFQMWPVMFAILNYASNYWLQSKTGGTALVLANTDVVALQHSDVANLAGYLSMSIPILSFYLTKGASAIGSQVAGSVLSSAAFGSAGVASTATDGNWSFNNMSMDNLSQNKMDTNLMQRQGQQTWQADNGSTQTMTAGGHTVIDGSGAMSNLPVNMKLSQLASSGFQESARQSDVQAKTALDGYNHSVTSGWSQLSQLSRQSGTSDSLIRGSENSQTTNATRGASMMMSAAENYAKANNISTQDAYNQLMSKSLEGSVNAGASVKFNTGDQALGKIGKWATGVSAEAHGGAEIKGASGSSHGTQETHSDTQEMRHDRNSQAVNDFRQGMDMVTSSRVTDGSSHTENATTSDVQQLASTLNDAQSQYQQYTTSSTQSNEFSRMATLAQNQSASLDTNYTQEFVDWASDKYGDRAQGMLTSAPSAREAAMEFVNERLKPEIMGDYQQGRADLSNGNEHAAFSGDHVVRPSAGSNSKSGNNSQGHYPVSTGTYQSGSQPAGRTRSGESSPEYPVTGQQAPPVGYGEISADQSGGYGRNGNNQYQTTTSGGNGGGMQTGSRDSSPTLQSPVEQQNEQRLNGGHSNENGPGTSERNGHQTSSSELTGMQSGRSRSGNLNVGDEHKGMVNSPMQTASLSTANHQDQTERHDSQQPVGASGSQSEGVNAGTSGKLPLSSGHTEIQSGQRTSSGLNTVNATQDPSHGPSGSGMQSSSRNTSDGQIHQDVQHHVQRREMDGQGANNRQSNTVHDRQQPLSSGHTELQSGQRTPSGLNNVNATQETSHGPSGSGMLSSSRNTSDGEIYQDGQHHVQRRVMDGQGANNGQQSLTSGHTELQSGQRTSSGLNTVNAAQEPSYGPSDNGMQNSTRNAFDNQVHNADLHNTQQTPVNPQGVENGRNTAVMNGRMAAPDGLSEAPTSKRVAESGNYAHQPDGAENARSDNRDQNVVREMSGTQQILPDRHNGQQRQGAESGQHAGTEDTLTQMTEGVKKSAAINQAKLSEWSGSSFEPQNELQRRVAEQRSANEQNINESAGEIGKKQSTVQTSSDIFKGEMENIKSQFQEGKKVEELKQKAMPFLERDEIEMHKQNLEDLRKRVG</sequence>
<name>A0A482LZJ2_9ENTR</name>
<feature type="domain" description="TraG N-terminal Proteobacteria" evidence="3">
    <location>
        <begin position="3"/>
        <end position="452"/>
    </location>
</feature>